<keyword evidence="4" id="KW-1015">Disulfide bond</keyword>
<feature type="domain" description="Immunoglobulin" evidence="9">
    <location>
        <begin position="32"/>
        <end position="119"/>
    </location>
</feature>
<evidence type="ECO:0000313" key="11">
    <source>
        <dbReference type="Proteomes" id="UP000295070"/>
    </source>
</evidence>
<dbReference type="AlphaFoldDB" id="A0A484CSK1"/>
<proteinExistence type="inferred from homology"/>
<dbReference type="InterPro" id="IPR003599">
    <property type="entry name" value="Ig_sub"/>
</dbReference>
<comment type="similarity">
    <text evidence="1">Belongs to the interleukin-1 receptor family.</text>
</comment>
<feature type="region of interest" description="Disordered" evidence="7">
    <location>
        <begin position="213"/>
        <end position="236"/>
    </location>
</feature>
<name>A0A484CSK1_PERFV</name>
<evidence type="ECO:0000256" key="8">
    <source>
        <dbReference type="SAM" id="SignalP"/>
    </source>
</evidence>
<evidence type="ECO:0000256" key="6">
    <source>
        <dbReference type="ARBA" id="ARBA00023319"/>
    </source>
</evidence>
<protein>
    <recommendedName>
        <fullName evidence="9">Immunoglobulin domain-containing protein</fullName>
    </recommendedName>
</protein>
<dbReference type="SMART" id="SM00409">
    <property type="entry name" value="IG"/>
    <property type="match status" value="2"/>
</dbReference>
<evidence type="ECO:0000256" key="3">
    <source>
        <dbReference type="ARBA" id="ARBA00022737"/>
    </source>
</evidence>
<evidence type="ECO:0000259" key="9">
    <source>
        <dbReference type="SMART" id="SM00409"/>
    </source>
</evidence>
<reference evidence="10 11" key="1">
    <citation type="submission" date="2019-01" db="EMBL/GenBank/DDBJ databases">
        <title>A chromosome-scale genome assembly of the yellow perch, Perca flavescens.</title>
        <authorList>
            <person name="Feron R."/>
            <person name="Morvezen R."/>
            <person name="Bestin A."/>
            <person name="Haffray P."/>
            <person name="Klopp C."/>
            <person name="Zahm M."/>
            <person name="Cabau C."/>
            <person name="Roques C."/>
            <person name="Donnadieu C."/>
            <person name="Bouchez O."/>
            <person name="Christie M."/>
            <person name="Larson W."/>
            <person name="Guiguen Y."/>
        </authorList>
    </citation>
    <scope>NUCLEOTIDE SEQUENCE [LARGE SCALE GENOMIC DNA]</scope>
    <source>
        <strain evidence="10">YP-PL-M2</strain>
        <tissue evidence="10">Blood</tissue>
    </source>
</reference>
<evidence type="ECO:0000256" key="1">
    <source>
        <dbReference type="ARBA" id="ARBA00009752"/>
    </source>
</evidence>
<dbReference type="PANTHER" id="PTHR11890">
    <property type="entry name" value="INTERLEUKIN-1 RECEPTOR FAMILY MEMBER"/>
    <property type="match status" value="1"/>
</dbReference>
<dbReference type="SUPFAM" id="SSF48726">
    <property type="entry name" value="Immunoglobulin"/>
    <property type="match status" value="2"/>
</dbReference>
<sequence>MDTSRLLFLIFMVITTSECSGTAEPKCQKMDKRSYTLLEGEAFYLEPYDVASGLSDEDIKWYKNEIEKIPTDKKKNVHYHGEALFFLNLLPENSGNYTAWETDPSSGKCYKYDVEVNVVNSSHMKNLLYGEIKNSDMNKMIPCPDPVKKTCQRMKGKFRWNKDNKALQGRHEDALWIANASKDDEGIYTCICTWTYNGKEYNSSASRELKVEGNTSHGSAKFTAASRKGKLSITHH</sequence>
<dbReference type="GO" id="GO:0004908">
    <property type="term" value="F:interleukin-1 receptor activity"/>
    <property type="evidence" value="ECO:0007669"/>
    <property type="project" value="InterPro"/>
</dbReference>
<keyword evidence="11" id="KW-1185">Reference proteome</keyword>
<accession>A0A484CSK1</accession>
<comment type="caution">
    <text evidence="10">The sequence shown here is derived from an EMBL/GenBank/DDBJ whole genome shotgun (WGS) entry which is preliminary data.</text>
</comment>
<evidence type="ECO:0000256" key="5">
    <source>
        <dbReference type="ARBA" id="ARBA00023180"/>
    </source>
</evidence>
<dbReference type="STRING" id="8167.A0A484CSK1"/>
<gene>
    <name evidence="10" type="ORF">EPR50_G00115040</name>
</gene>
<evidence type="ECO:0000256" key="7">
    <source>
        <dbReference type="SAM" id="MobiDB-lite"/>
    </source>
</evidence>
<organism evidence="10 11">
    <name type="scientific">Perca flavescens</name>
    <name type="common">American yellow perch</name>
    <name type="synonym">Morone flavescens</name>
    <dbReference type="NCBI Taxonomy" id="8167"/>
    <lineage>
        <taxon>Eukaryota</taxon>
        <taxon>Metazoa</taxon>
        <taxon>Chordata</taxon>
        <taxon>Craniata</taxon>
        <taxon>Vertebrata</taxon>
        <taxon>Euteleostomi</taxon>
        <taxon>Actinopterygii</taxon>
        <taxon>Neopterygii</taxon>
        <taxon>Teleostei</taxon>
        <taxon>Neoteleostei</taxon>
        <taxon>Acanthomorphata</taxon>
        <taxon>Eupercaria</taxon>
        <taxon>Perciformes</taxon>
        <taxon>Percoidei</taxon>
        <taxon>Percidae</taxon>
        <taxon>Percinae</taxon>
        <taxon>Perca</taxon>
    </lineage>
</organism>
<dbReference type="InterPro" id="IPR036179">
    <property type="entry name" value="Ig-like_dom_sf"/>
</dbReference>
<dbReference type="Gene3D" id="2.60.40.10">
    <property type="entry name" value="Immunoglobulins"/>
    <property type="match status" value="2"/>
</dbReference>
<feature type="chain" id="PRO_5019711189" description="Immunoglobulin domain-containing protein" evidence="8">
    <location>
        <begin position="22"/>
        <end position="236"/>
    </location>
</feature>
<feature type="domain" description="Immunoglobulin" evidence="9">
    <location>
        <begin position="128"/>
        <end position="212"/>
    </location>
</feature>
<feature type="compositionally biased region" description="Basic residues" evidence="7">
    <location>
        <begin position="227"/>
        <end position="236"/>
    </location>
</feature>
<keyword evidence="2 8" id="KW-0732">Signal</keyword>
<dbReference type="InterPro" id="IPR015621">
    <property type="entry name" value="IL-1_rcpt_fam"/>
</dbReference>
<dbReference type="EMBL" id="SCKG01000011">
    <property type="protein sequence ID" value="TDH06597.1"/>
    <property type="molecule type" value="Genomic_DNA"/>
</dbReference>
<dbReference type="PRINTS" id="PR01536">
    <property type="entry name" value="INTRLKN1R12F"/>
</dbReference>
<keyword evidence="5" id="KW-0325">Glycoprotein</keyword>
<dbReference type="PANTHER" id="PTHR11890:SF26">
    <property type="entry name" value="INTERLEUKIN-1 RECEPTOR TYPE 1"/>
    <property type="match status" value="1"/>
</dbReference>
<dbReference type="InterPro" id="IPR013783">
    <property type="entry name" value="Ig-like_fold"/>
</dbReference>
<keyword evidence="6" id="KW-0393">Immunoglobulin domain</keyword>
<keyword evidence="3" id="KW-0677">Repeat</keyword>
<dbReference type="InterPro" id="IPR004074">
    <property type="entry name" value="IL-1_rcpt_I/II-typ"/>
</dbReference>
<evidence type="ECO:0000256" key="2">
    <source>
        <dbReference type="ARBA" id="ARBA00022729"/>
    </source>
</evidence>
<evidence type="ECO:0000313" key="10">
    <source>
        <dbReference type="EMBL" id="TDH06597.1"/>
    </source>
</evidence>
<feature type="signal peptide" evidence="8">
    <location>
        <begin position="1"/>
        <end position="21"/>
    </location>
</feature>
<dbReference type="Proteomes" id="UP000295070">
    <property type="component" value="Chromosome 11"/>
</dbReference>
<evidence type="ECO:0000256" key="4">
    <source>
        <dbReference type="ARBA" id="ARBA00023157"/>
    </source>
</evidence>